<dbReference type="EMBL" id="JARFYN010000037">
    <property type="protein sequence ID" value="MDL2408703.1"/>
    <property type="molecule type" value="Genomic_DNA"/>
</dbReference>
<name>A0ABT7KJA0_9HYPH</name>
<reference evidence="1" key="1">
    <citation type="submission" date="2023-06" db="EMBL/GenBank/DDBJ databases">
        <title>Phylogenetic Diversity of Rhizobium strains.</title>
        <authorList>
            <person name="Moura F.T."/>
            <person name="Helene L.C.F."/>
            <person name="Hungria M."/>
        </authorList>
    </citation>
    <scope>NUCLEOTIDE SEQUENCE</scope>
    <source>
        <strain evidence="1">CCGE524</strain>
    </source>
</reference>
<evidence type="ECO:0000313" key="2">
    <source>
        <dbReference type="Proteomes" id="UP001172630"/>
    </source>
</evidence>
<dbReference type="Proteomes" id="UP001172630">
    <property type="component" value="Unassembled WGS sequence"/>
</dbReference>
<keyword evidence="2" id="KW-1185">Reference proteome</keyword>
<gene>
    <name evidence="1" type="ORF">PY650_24275</name>
</gene>
<accession>A0ABT7KJA0</accession>
<evidence type="ECO:0000313" key="1">
    <source>
        <dbReference type="EMBL" id="MDL2408703.1"/>
    </source>
</evidence>
<sequence length="44" mass="4966">MRHTWRWFGPIDKVSAKDAVQAGARKSWTTWRAALNRAILPSAG</sequence>
<proteinExistence type="predicted"/>
<protein>
    <submittedName>
        <fullName evidence="1">Uncharacterized protein</fullName>
    </submittedName>
</protein>
<comment type="caution">
    <text evidence="1">The sequence shown here is derived from an EMBL/GenBank/DDBJ whole genome shotgun (WGS) entry which is preliminary data.</text>
</comment>
<organism evidence="1 2">
    <name type="scientific">Rhizobium calliandrae</name>
    <dbReference type="NCBI Taxonomy" id="1312182"/>
    <lineage>
        <taxon>Bacteria</taxon>
        <taxon>Pseudomonadati</taxon>
        <taxon>Pseudomonadota</taxon>
        <taxon>Alphaproteobacteria</taxon>
        <taxon>Hyphomicrobiales</taxon>
        <taxon>Rhizobiaceae</taxon>
        <taxon>Rhizobium/Agrobacterium group</taxon>
        <taxon>Rhizobium</taxon>
    </lineage>
</organism>